<dbReference type="InterPro" id="IPR027417">
    <property type="entry name" value="P-loop_NTPase"/>
</dbReference>
<evidence type="ECO:0000256" key="6">
    <source>
        <dbReference type="ARBA" id="ARBA00022833"/>
    </source>
</evidence>
<proteinExistence type="inferred from homology"/>
<evidence type="ECO:0000256" key="3">
    <source>
        <dbReference type="ARBA" id="ARBA00022723"/>
    </source>
</evidence>
<dbReference type="EMBL" id="OAPG01000008">
    <property type="protein sequence ID" value="SNX84998.1"/>
    <property type="molecule type" value="Genomic_DNA"/>
</dbReference>
<keyword evidence="5" id="KW-0378">Hydrolase</keyword>
<keyword evidence="4" id="KW-0545">Nucleotide biosynthesis</keyword>
<dbReference type="InterPro" id="IPR015517">
    <property type="entry name" value="dCMP_deaminase-rel"/>
</dbReference>
<feature type="domain" description="CMP/dCMP-type deaminase" evidence="9">
    <location>
        <begin position="234"/>
        <end position="413"/>
    </location>
</feature>
<dbReference type="AlphaFoldDB" id="A0AAJ4XPZ1"/>
<evidence type="ECO:0000259" key="9">
    <source>
        <dbReference type="PROSITE" id="PS51747"/>
    </source>
</evidence>
<evidence type="ECO:0000313" key="10">
    <source>
        <dbReference type="EMBL" id="SNX84998.1"/>
    </source>
</evidence>
<dbReference type="InterPro" id="IPR016193">
    <property type="entry name" value="Cytidine_deaminase-like"/>
</dbReference>
<keyword evidence="3" id="KW-0479">Metal-binding</keyword>
<dbReference type="InterPro" id="IPR035105">
    <property type="entry name" value="Deoxycytidylate_deaminase_dom"/>
</dbReference>
<dbReference type="GO" id="GO:0009165">
    <property type="term" value="P:nucleotide biosynthetic process"/>
    <property type="evidence" value="ECO:0007669"/>
    <property type="project" value="UniProtKB-KW"/>
</dbReference>
<evidence type="ECO:0000256" key="8">
    <source>
        <dbReference type="ARBA" id="ARBA00041763"/>
    </source>
</evidence>
<comment type="cofactor">
    <cofactor evidence="1">
        <name>Zn(2+)</name>
        <dbReference type="ChEBI" id="CHEBI:29105"/>
    </cofactor>
</comment>
<dbReference type="CDD" id="cd01286">
    <property type="entry name" value="deoxycytidylate_deaminase"/>
    <property type="match status" value="1"/>
</dbReference>
<dbReference type="InterPro" id="IPR002125">
    <property type="entry name" value="CMP_dCMP_dom"/>
</dbReference>
<dbReference type="Pfam" id="PF00383">
    <property type="entry name" value="dCMP_cyt_deam_1"/>
    <property type="match status" value="1"/>
</dbReference>
<dbReference type="InterPro" id="IPR016192">
    <property type="entry name" value="APOBEC/CMP_deaminase_Zn-bd"/>
</dbReference>
<dbReference type="PANTHER" id="PTHR11086">
    <property type="entry name" value="DEOXYCYTIDYLATE DEAMINASE-RELATED"/>
    <property type="match status" value="1"/>
</dbReference>
<name>A0AAJ4XPZ1_9BASI</name>
<sequence length="413" mass="44870">MLIALIGTPAAGKASVAHYLATNHGFTVITLSNDQSTPLSAFSSNGEPLKATLLPNSKVMLDYVTDRWNTRFVTIDLNTVGDLEAFIKRPFFLCVEVGGPLLMRWERWGKKHGQIGLEKFARLDDGVSYGKGSNRVQTVANGSENTEPLMLSSPSSSSLIGGNGIVDNLSNVSLTNNNWISLGTSKQSSSTSSGLTSLRRYVHLSINNDHSTIQALHSHLENLNLTSQERLRPCWDTYFLKLCNLASLRSNCMKRRVGAVLVSSNRILSTGYNGTPSGLRNCNQGGCSRCNNTLEPSNHLSASSSRIPGALDSSTSIVNKPDLVRAGSSACGQNLEECLCLHAEENALLEAGRQKTAGATMYCNTCPCLRCAVKIIQTGIKKVVYQLEYSMDQRTKAIFKEADVDISQFHLDT</sequence>
<comment type="similarity">
    <text evidence="2">Belongs to the cytidine and deoxycytidylate deaminase family.</text>
</comment>
<dbReference type="SUPFAM" id="SSF52540">
    <property type="entry name" value="P-loop containing nucleoside triphosphate hydrolases"/>
    <property type="match status" value="1"/>
</dbReference>
<keyword evidence="6" id="KW-0862">Zinc</keyword>
<protein>
    <recommendedName>
        <fullName evidence="8">dCMP deaminase</fullName>
        <ecNumber evidence="7">3.5.4.12</ecNumber>
    </recommendedName>
    <alternativeName>
        <fullName evidence="8">dCMP deaminase</fullName>
    </alternativeName>
</protein>
<dbReference type="PROSITE" id="PS00903">
    <property type="entry name" value="CYT_DCMP_DEAMINASES_1"/>
    <property type="match status" value="1"/>
</dbReference>
<dbReference type="GO" id="GO:0005737">
    <property type="term" value="C:cytoplasm"/>
    <property type="evidence" value="ECO:0007669"/>
    <property type="project" value="TreeGrafter"/>
</dbReference>
<dbReference type="GO" id="GO:0004132">
    <property type="term" value="F:dCMP deaminase activity"/>
    <property type="evidence" value="ECO:0007669"/>
    <property type="project" value="UniProtKB-EC"/>
</dbReference>
<dbReference type="GO" id="GO:0008270">
    <property type="term" value="F:zinc ion binding"/>
    <property type="evidence" value="ECO:0007669"/>
    <property type="project" value="InterPro"/>
</dbReference>
<evidence type="ECO:0000256" key="2">
    <source>
        <dbReference type="ARBA" id="ARBA00006576"/>
    </source>
</evidence>
<evidence type="ECO:0000256" key="5">
    <source>
        <dbReference type="ARBA" id="ARBA00022801"/>
    </source>
</evidence>
<comment type="caution">
    <text evidence="10">The sequence shown here is derived from an EMBL/GenBank/DDBJ whole genome shotgun (WGS) entry which is preliminary data.</text>
</comment>
<dbReference type="PANTHER" id="PTHR11086:SF18">
    <property type="entry name" value="DEOXYCYTIDYLATE DEAMINASE"/>
    <property type="match status" value="1"/>
</dbReference>
<evidence type="ECO:0000256" key="7">
    <source>
        <dbReference type="ARBA" id="ARBA00038938"/>
    </source>
</evidence>
<gene>
    <name evidence="10" type="ORF">MEPE_03707</name>
</gene>
<organism evidence="10 11">
    <name type="scientific">Melanopsichium pennsylvanicum</name>
    <dbReference type="NCBI Taxonomy" id="63383"/>
    <lineage>
        <taxon>Eukaryota</taxon>
        <taxon>Fungi</taxon>
        <taxon>Dikarya</taxon>
        <taxon>Basidiomycota</taxon>
        <taxon>Ustilaginomycotina</taxon>
        <taxon>Ustilaginomycetes</taxon>
        <taxon>Ustilaginales</taxon>
        <taxon>Ustilaginaceae</taxon>
        <taxon>Melanopsichium</taxon>
    </lineage>
</organism>
<dbReference type="Gene3D" id="3.40.140.10">
    <property type="entry name" value="Cytidine Deaminase, domain 2"/>
    <property type="match status" value="1"/>
</dbReference>
<dbReference type="Proteomes" id="UP001294444">
    <property type="component" value="Unassembled WGS sequence"/>
</dbReference>
<dbReference type="PROSITE" id="PS51747">
    <property type="entry name" value="CYT_DCMP_DEAMINASES_2"/>
    <property type="match status" value="1"/>
</dbReference>
<evidence type="ECO:0000313" key="11">
    <source>
        <dbReference type="Proteomes" id="UP001294444"/>
    </source>
</evidence>
<reference evidence="10" key="1">
    <citation type="submission" date="2023-10" db="EMBL/GenBank/DDBJ databases">
        <authorList>
            <person name="Guldener U."/>
        </authorList>
    </citation>
    <scope>NUCLEOTIDE SEQUENCE</scope>
    <source>
        <strain evidence="10">Mp4</strain>
    </source>
</reference>
<dbReference type="EC" id="3.5.4.12" evidence="7"/>
<evidence type="ECO:0000256" key="1">
    <source>
        <dbReference type="ARBA" id="ARBA00001947"/>
    </source>
</evidence>
<evidence type="ECO:0000256" key="4">
    <source>
        <dbReference type="ARBA" id="ARBA00022727"/>
    </source>
</evidence>
<keyword evidence="11" id="KW-1185">Reference proteome</keyword>
<accession>A0AAJ4XPZ1</accession>
<dbReference type="SUPFAM" id="SSF53927">
    <property type="entry name" value="Cytidine deaminase-like"/>
    <property type="match status" value="1"/>
</dbReference>